<dbReference type="EMBL" id="PCWO01000021">
    <property type="protein sequence ID" value="PIR04988.1"/>
    <property type="molecule type" value="Genomic_DNA"/>
</dbReference>
<dbReference type="SUPFAM" id="SSF52954">
    <property type="entry name" value="Class II aaRS ABD-related"/>
    <property type="match status" value="1"/>
</dbReference>
<organism evidence="3 4">
    <name type="scientific">Candidatus Liptonbacteria bacterium CG11_big_fil_rev_8_21_14_0_20_35_14</name>
    <dbReference type="NCBI Taxonomy" id="1974634"/>
    <lineage>
        <taxon>Bacteria</taxon>
        <taxon>Candidatus Liptoniibacteriota</taxon>
    </lineage>
</organism>
<evidence type="ECO:0000313" key="3">
    <source>
        <dbReference type="EMBL" id="PIR04988.1"/>
    </source>
</evidence>
<gene>
    <name evidence="3" type="ORF">COV57_01520</name>
</gene>
<accession>A0A2H0N7W5</accession>
<evidence type="ECO:0000256" key="1">
    <source>
        <dbReference type="ARBA" id="ARBA00023146"/>
    </source>
</evidence>
<dbReference type="InterPro" id="IPR004154">
    <property type="entry name" value="Anticodon-bd"/>
</dbReference>
<dbReference type="InterPro" id="IPR027031">
    <property type="entry name" value="Gly-tRNA_synthase/POLG2"/>
</dbReference>
<dbReference type="GO" id="GO:0005737">
    <property type="term" value="C:cytoplasm"/>
    <property type="evidence" value="ECO:0007669"/>
    <property type="project" value="TreeGrafter"/>
</dbReference>
<dbReference type="PANTHER" id="PTHR10745:SF8">
    <property type="entry name" value="DNA POLYMERASE SUBUNIT GAMMA-2, MITOCHONDRIAL"/>
    <property type="match status" value="1"/>
</dbReference>
<comment type="caution">
    <text evidence="3">The sequence shown here is derived from an EMBL/GenBank/DDBJ whole genome shotgun (WGS) entry which is preliminary data.</text>
</comment>
<evidence type="ECO:0000259" key="2">
    <source>
        <dbReference type="Pfam" id="PF03129"/>
    </source>
</evidence>
<dbReference type="Pfam" id="PF03129">
    <property type="entry name" value="HGTP_anticodon"/>
    <property type="match status" value="1"/>
</dbReference>
<dbReference type="AlphaFoldDB" id="A0A2H0N7W5"/>
<dbReference type="Gene3D" id="3.40.50.800">
    <property type="entry name" value="Anticodon-binding domain"/>
    <property type="match status" value="1"/>
</dbReference>
<dbReference type="PANTHER" id="PTHR10745">
    <property type="entry name" value="GLYCYL-TRNA SYNTHETASE/DNA POLYMERASE SUBUNIT GAMMA-2"/>
    <property type="match status" value="1"/>
</dbReference>
<sequence>GIISEIDITQSIGKRYRRFDEIGTPYCVTVDFDTLEDKKVTVRDRDTMKQERVALTGLGKYLKEKVF</sequence>
<name>A0A2H0N7W5_9BACT</name>
<dbReference type="InterPro" id="IPR036621">
    <property type="entry name" value="Anticodon-bd_dom_sf"/>
</dbReference>
<keyword evidence="1" id="KW-0030">Aminoacyl-tRNA synthetase</keyword>
<protein>
    <submittedName>
        <fullName evidence="3">Glycine--tRNA ligase</fullName>
    </submittedName>
</protein>
<feature type="domain" description="Anticodon-binding" evidence="2">
    <location>
        <begin position="9"/>
        <end position="65"/>
    </location>
</feature>
<dbReference type="GO" id="GO:0004820">
    <property type="term" value="F:glycine-tRNA ligase activity"/>
    <property type="evidence" value="ECO:0007669"/>
    <property type="project" value="TreeGrafter"/>
</dbReference>
<feature type="non-terminal residue" evidence="3">
    <location>
        <position position="1"/>
    </location>
</feature>
<dbReference type="GO" id="GO:0006426">
    <property type="term" value="P:glycyl-tRNA aminoacylation"/>
    <property type="evidence" value="ECO:0007669"/>
    <property type="project" value="TreeGrafter"/>
</dbReference>
<dbReference type="Proteomes" id="UP000229893">
    <property type="component" value="Unassembled WGS sequence"/>
</dbReference>
<proteinExistence type="predicted"/>
<keyword evidence="3" id="KW-0436">Ligase</keyword>
<reference evidence="3 4" key="1">
    <citation type="submission" date="2017-09" db="EMBL/GenBank/DDBJ databases">
        <title>Depth-based differentiation of microbial function through sediment-hosted aquifers and enrichment of novel symbionts in the deep terrestrial subsurface.</title>
        <authorList>
            <person name="Probst A.J."/>
            <person name="Ladd B."/>
            <person name="Jarett J.K."/>
            <person name="Geller-Mcgrath D.E."/>
            <person name="Sieber C.M."/>
            <person name="Emerson J.B."/>
            <person name="Anantharaman K."/>
            <person name="Thomas B.C."/>
            <person name="Malmstrom R."/>
            <person name="Stieglmeier M."/>
            <person name="Klingl A."/>
            <person name="Woyke T."/>
            <person name="Ryan C.M."/>
            <person name="Banfield J.F."/>
        </authorList>
    </citation>
    <scope>NUCLEOTIDE SEQUENCE [LARGE SCALE GENOMIC DNA]</scope>
    <source>
        <strain evidence="3">CG11_big_fil_rev_8_21_14_0_20_35_14</strain>
    </source>
</reference>
<evidence type="ECO:0000313" key="4">
    <source>
        <dbReference type="Proteomes" id="UP000229893"/>
    </source>
</evidence>